<reference evidence="1" key="1">
    <citation type="submission" date="2021-01" db="EMBL/GenBank/DDBJ databases">
        <authorList>
            <person name="Sun Q."/>
        </authorList>
    </citation>
    <scope>NUCLEOTIDE SEQUENCE</scope>
    <source>
        <strain evidence="1">YIM B02566</strain>
    </source>
</reference>
<evidence type="ECO:0000313" key="2">
    <source>
        <dbReference type="Proteomes" id="UP000616151"/>
    </source>
</evidence>
<keyword evidence="2" id="KW-1185">Reference proteome</keyword>
<sequence>MGLGALKTQGGKAGLPARRAALAILADILGEARPFDDALMRAHTNDFEPRDRAFVTALVQTSLRRKGECEAVLDRFMSKRLPRKSGKTSLILLLSAAQLLYLGGPPHAVIDLAVTLAREDRESRHFSALINAVLRKLVGVEALDKPHLDVPQWLWRRWVKTYGKKTAHDIARAHLKMAPLDITPKTDVEGWALRLGGIALPTGSVRVAERQGVIEALAGFDEGAWWVQDAAAALPVKLLGDVTGKTVLDICAAPGGKTAQLAAAGGCVTAIDQSVARMGRVQENLDRLQLKAELCVTNALDFPLGPLFDAVLLDAPCSATGTIRRHPELPYIKSEIQIAELTDLQARLLAYAARFVKPGGSLVYCTCSLEPEEGEQQVESFLAGHADFARQTLSPDEVGGAAQFITEGGDLRTLPSMNIGLDQGLDGFYAARLRRQ</sequence>
<organism evidence="1 2">
    <name type="scientific">Taklimakanibacter albus</name>
    <dbReference type="NCBI Taxonomy" id="2800327"/>
    <lineage>
        <taxon>Bacteria</taxon>
        <taxon>Pseudomonadati</taxon>
        <taxon>Pseudomonadota</taxon>
        <taxon>Alphaproteobacteria</taxon>
        <taxon>Hyphomicrobiales</taxon>
        <taxon>Aestuariivirgaceae</taxon>
        <taxon>Taklimakanibacter</taxon>
    </lineage>
</organism>
<protein>
    <submittedName>
        <fullName evidence="1">MFS transporter</fullName>
    </submittedName>
</protein>
<name>A0ACC5RFW1_9HYPH</name>
<gene>
    <name evidence="1" type="ORF">JHL16_34480</name>
</gene>
<accession>A0ACC5RFW1</accession>
<proteinExistence type="predicted"/>
<comment type="caution">
    <text evidence="1">The sequence shown here is derived from an EMBL/GenBank/DDBJ whole genome shotgun (WGS) entry which is preliminary data.</text>
</comment>
<dbReference type="EMBL" id="JAENHL010000008">
    <property type="protein sequence ID" value="MBK1871524.1"/>
    <property type="molecule type" value="Genomic_DNA"/>
</dbReference>
<evidence type="ECO:0000313" key="1">
    <source>
        <dbReference type="EMBL" id="MBK1871524.1"/>
    </source>
</evidence>
<dbReference type="Proteomes" id="UP000616151">
    <property type="component" value="Unassembled WGS sequence"/>
</dbReference>